<dbReference type="Proteomes" id="UP001301797">
    <property type="component" value="Chromosome"/>
</dbReference>
<dbReference type="Gene3D" id="3.30.70.20">
    <property type="match status" value="1"/>
</dbReference>
<protein>
    <submittedName>
        <fullName evidence="9">4Fe-4S dicluster domain-containing protein</fullName>
    </submittedName>
</protein>
<dbReference type="Pfam" id="PF03460">
    <property type="entry name" value="NIR_SIR_ferr"/>
    <property type="match status" value="1"/>
</dbReference>
<dbReference type="PANTHER" id="PTHR11493">
    <property type="entry name" value="SULFITE REDUCTASE [NADPH] SUBUNIT BETA-RELATED"/>
    <property type="match status" value="1"/>
</dbReference>
<dbReference type="GO" id="GO:0050311">
    <property type="term" value="F:sulfite reductase (ferredoxin) activity"/>
    <property type="evidence" value="ECO:0007669"/>
    <property type="project" value="TreeGrafter"/>
</dbReference>
<keyword evidence="5" id="KW-0560">Oxidoreductase</keyword>
<dbReference type="EMBL" id="CP043875">
    <property type="protein sequence ID" value="WOF16737.1"/>
    <property type="molecule type" value="Genomic_DNA"/>
</dbReference>
<dbReference type="GO" id="GO:0020037">
    <property type="term" value="F:heme binding"/>
    <property type="evidence" value="ECO:0007669"/>
    <property type="project" value="InterPro"/>
</dbReference>
<keyword evidence="6" id="KW-0408">Iron</keyword>
<accession>A0AA97FD91</accession>
<evidence type="ECO:0000256" key="2">
    <source>
        <dbReference type="ARBA" id="ARBA00022485"/>
    </source>
</evidence>
<dbReference type="InterPro" id="IPR045169">
    <property type="entry name" value="NO2/SO3_Rdtase_4Fe4S_prot"/>
</dbReference>
<dbReference type="SUPFAM" id="SSF55124">
    <property type="entry name" value="Nitrite/Sulfite reductase N-terminal domain-like"/>
    <property type="match status" value="1"/>
</dbReference>
<dbReference type="GeneID" id="85230209"/>
<evidence type="ECO:0000256" key="5">
    <source>
        <dbReference type="ARBA" id="ARBA00023002"/>
    </source>
</evidence>
<evidence type="ECO:0000313" key="10">
    <source>
        <dbReference type="Proteomes" id="UP001301797"/>
    </source>
</evidence>
<evidence type="ECO:0000256" key="7">
    <source>
        <dbReference type="ARBA" id="ARBA00023014"/>
    </source>
</evidence>
<evidence type="ECO:0000259" key="8">
    <source>
        <dbReference type="PROSITE" id="PS51379"/>
    </source>
</evidence>
<dbReference type="GO" id="GO:0016002">
    <property type="term" value="F:sulfite reductase activity"/>
    <property type="evidence" value="ECO:0007669"/>
    <property type="project" value="TreeGrafter"/>
</dbReference>
<feature type="domain" description="4Fe-4S ferredoxin-type" evidence="8">
    <location>
        <begin position="179"/>
        <end position="209"/>
    </location>
</feature>
<name>A0AA97FD91_9EURY</name>
<dbReference type="InterPro" id="IPR036136">
    <property type="entry name" value="Nit/Sulf_reduc_fer-like_dom_sf"/>
</dbReference>
<dbReference type="GO" id="GO:0000103">
    <property type="term" value="P:sulfate assimilation"/>
    <property type="evidence" value="ECO:0007669"/>
    <property type="project" value="TreeGrafter"/>
</dbReference>
<keyword evidence="4" id="KW-0479">Metal-binding</keyword>
<organism evidence="9 10">
    <name type="scientific">Methanochimaera problematica</name>
    <dbReference type="NCBI Taxonomy" id="2609417"/>
    <lineage>
        <taxon>Archaea</taxon>
        <taxon>Methanobacteriati</taxon>
        <taxon>Methanobacteriota</taxon>
        <taxon>Stenosarchaea group</taxon>
        <taxon>Methanomicrobia</taxon>
        <taxon>Methanomicrobiales</taxon>
        <taxon>Methanomicrobiaceae</taxon>
        <taxon>Methanochimaera</taxon>
    </lineage>
</organism>
<keyword evidence="7" id="KW-0411">Iron-sulfur</keyword>
<evidence type="ECO:0000256" key="1">
    <source>
        <dbReference type="ARBA" id="ARBA00010429"/>
    </source>
</evidence>
<keyword evidence="10" id="KW-1185">Reference proteome</keyword>
<dbReference type="SUPFAM" id="SSF56014">
    <property type="entry name" value="Nitrite and sulphite reductase 4Fe-4S domain-like"/>
    <property type="match status" value="1"/>
</dbReference>
<dbReference type="Pfam" id="PF01077">
    <property type="entry name" value="NIR_SIR"/>
    <property type="match status" value="1"/>
</dbReference>
<feature type="domain" description="4Fe-4S ferredoxin-type" evidence="8">
    <location>
        <begin position="150"/>
        <end position="178"/>
    </location>
</feature>
<dbReference type="InterPro" id="IPR006066">
    <property type="entry name" value="NO2/SO3_Rdtase_FeS/sirohaem_BS"/>
</dbReference>
<dbReference type="RefSeq" id="WP_317136164.1">
    <property type="nucleotide sequence ID" value="NZ_CP043875.1"/>
</dbReference>
<keyword evidence="3" id="KW-0349">Heme</keyword>
<dbReference type="Gene3D" id="3.30.413.10">
    <property type="entry name" value="Sulfite Reductase Hemoprotein, domain 1"/>
    <property type="match status" value="1"/>
</dbReference>
<evidence type="ECO:0000313" key="9">
    <source>
        <dbReference type="EMBL" id="WOF16737.1"/>
    </source>
</evidence>
<dbReference type="PROSITE" id="PS00365">
    <property type="entry name" value="NIR_SIR"/>
    <property type="match status" value="1"/>
</dbReference>
<proteinExistence type="inferred from homology"/>
<dbReference type="InterPro" id="IPR006067">
    <property type="entry name" value="NO2/SO3_Rdtase_4Fe4S_dom"/>
</dbReference>
<reference evidence="9 10" key="1">
    <citation type="submission" date="2019-09" db="EMBL/GenBank/DDBJ databases">
        <title>The complete genome of Methanoplanus sp. FWC-SCC4.</title>
        <authorList>
            <person name="Chen S.-C."/>
            <person name="Zhou Y.-Z."/>
            <person name="Lai M.-C."/>
        </authorList>
    </citation>
    <scope>NUCLEOTIDE SEQUENCE [LARGE SCALE GENOMIC DNA]</scope>
    <source>
        <strain evidence="9 10">FWC-SCC4</strain>
    </source>
</reference>
<dbReference type="GO" id="GO:0009337">
    <property type="term" value="C:sulfite reductase complex (NADPH)"/>
    <property type="evidence" value="ECO:0007669"/>
    <property type="project" value="TreeGrafter"/>
</dbReference>
<dbReference type="AlphaFoldDB" id="A0AA97FD91"/>
<dbReference type="GO" id="GO:0046872">
    <property type="term" value="F:metal ion binding"/>
    <property type="evidence" value="ECO:0007669"/>
    <property type="project" value="UniProtKB-KW"/>
</dbReference>
<gene>
    <name evidence="9" type="ORF">F1737_08560</name>
</gene>
<dbReference type="SUPFAM" id="SSF54862">
    <property type="entry name" value="4Fe-4S ferredoxins"/>
    <property type="match status" value="1"/>
</dbReference>
<dbReference type="KEGG" id="mefw:F1737_08560"/>
<keyword evidence="2" id="KW-0004">4Fe-4S</keyword>
<dbReference type="InterPro" id="IPR045854">
    <property type="entry name" value="NO2/SO3_Rdtase_4Fe4S_sf"/>
</dbReference>
<comment type="similarity">
    <text evidence="1">Belongs to the nitrite and sulfite reductase 4Fe-4S domain family.</text>
</comment>
<dbReference type="GO" id="GO:0051539">
    <property type="term" value="F:4 iron, 4 sulfur cluster binding"/>
    <property type="evidence" value="ECO:0007669"/>
    <property type="project" value="UniProtKB-KW"/>
</dbReference>
<dbReference type="InterPro" id="IPR005117">
    <property type="entry name" value="NiRdtase/SiRdtase_haem-b_fer"/>
</dbReference>
<evidence type="ECO:0000256" key="6">
    <source>
        <dbReference type="ARBA" id="ARBA00023004"/>
    </source>
</evidence>
<evidence type="ECO:0000256" key="4">
    <source>
        <dbReference type="ARBA" id="ARBA00022723"/>
    </source>
</evidence>
<dbReference type="InterPro" id="IPR017896">
    <property type="entry name" value="4Fe4S_Fe-S-bd"/>
</dbReference>
<sequence>MSTKKSGILKSNEKFYRTIRIRCPAGYLDSDALGKISELSKKYGNGEVCLTSRLSVEIPYVNVEYADDAKAEIEDAGLVVGGTGPVVRAVFACKGTFCPHGIVDTRKIASEIEEKYGGMKLPVKIKTGVSGCPNNCGKAQFNDIGFIAYSVPEVAGDSCNECGKCVSACKEDAVSLEDSVVSVNYERCISCGDCITACKKENIISKESGVRVYLGGRAGRRLIFGKEYKRPLKEENCIKVAGLVIDYVKENGREGVRLGQLILDDGFEKLEKYLDDNLSF</sequence>
<evidence type="ECO:0000256" key="3">
    <source>
        <dbReference type="ARBA" id="ARBA00022617"/>
    </source>
</evidence>
<dbReference type="PANTHER" id="PTHR11493:SF54">
    <property type="entry name" value="ANAEROBIC SULFITE REDUCTASE SUBUNIT C"/>
    <property type="match status" value="1"/>
</dbReference>
<dbReference type="PROSITE" id="PS51379">
    <property type="entry name" value="4FE4S_FER_2"/>
    <property type="match status" value="2"/>
</dbReference>